<sequence length="198" mass="22103">MFTGIIEEVGRISNVSFRAGNRILTIQSSLTKDMKLGDSIAVEGCCLTVIGIKDNTFLVEVTKETLSKTTLKDLKKGDFCNLERAIIAGDRFGGHFVQGHVDEVGRIIKITRSGRNFLLEIKVENKNIKNIVEKGSIALSGISLTVSQIRSSSFQVMIIPYTYENTTLKYRRVGDRVNIEYDILGKYAKGNIKRHEAE</sequence>
<feature type="repeat" description="Lumazine-binding" evidence="11">
    <location>
        <begin position="96"/>
        <end position="192"/>
    </location>
</feature>
<evidence type="ECO:0000313" key="13">
    <source>
        <dbReference type="EMBL" id="HGE98736.1"/>
    </source>
</evidence>
<dbReference type="FunFam" id="2.40.30.20:FF:000004">
    <property type="entry name" value="Riboflavin synthase, alpha subunit"/>
    <property type="match status" value="1"/>
</dbReference>
<dbReference type="InterPro" id="IPR026017">
    <property type="entry name" value="Lumazine-bd_dom"/>
</dbReference>
<dbReference type="InterPro" id="IPR001783">
    <property type="entry name" value="Lumazine-bd"/>
</dbReference>
<comment type="subunit">
    <text evidence="4">Homotrimer.</text>
</comment>
<evidence type="ECO:0000256" key="5">
    <source>
        <dbReference type="ARBA" id="ARBA00012827"/>
    </source>
</evidence>
<evidence type="ECO:0000256" key="11">
    <source>
        <dbReference type="PROSITE-ProRule" id="PRU00524"/>
    </source>
</evidence>
<dbReference type="EMBL" id="DTMQ01000011">
    <property type="protein sequence ID" value="HGE98736.1"/>
    <property type="molecule type" value="Genomic_DNA"/>
</dbReference>
<dbReference type="CDD" id="cd00402">
    <property type="entry name" value="Riboflavin_synthase_like"/>
    <property type="match status" value="1"/>
</dbReference>
<keyword evidence="9" id="KW-0677">Repeat</keyword>
<dbReference type="NCBIfam" id="NF006767">
    <property type="entry name" value="PRK09289.1"/>
    <property type="match status" value="1"/>
</dbReference>
<reference evidence="13" key="1">
    <citation type="journal article" date="2020" name="mSystems">
        <title>Genome- and Community-Level Interaction Insights into Carbon Utilization and Element Cycling Functions of Hydrothermarchaeota in Hydrothermal Sediment.</title>
        <authorList>
            <person name="Zhou Z."/>
            <person name="Liu Y."/>
            <person name="Xu W."/>
            <person name="Pan J."/>
            <person name="Luo Z.H."/>
            <person name="Li M."/>
        </authorList>
    </citation>
    <scope>NUCLEOTIDE SEQUENCE [LARGE SCALE GENOMIC DNA]</scope>
    <source>
        <strain evidence="13">SpSt-906</strain>
    </source>
</reference>
<dbReference type="SUPFAM" id="SSF63380">
    <property type="entry name" value="Riboflavin synthase domain-like"/>
    <property type="match status" value="2"/>
</dbReference>
<evidence type="ECO:0000256" key="8">
    <source>
        <dbReference type="ARBA" id="ARBA00022679"/>
    </source>
</evidence>
<proteinExistence type="predicted"/>
<dbReference type="InterPro" id="IPR017938">
    <property type="entry name" value="Riboflavin_synthase-like_b-brl"/>
</dbReference>
<dbReference type="GO" id="GO:0009231">
    <property type="term" value="P:riboflavin biosynthetic process"/>
    <property type="evidence" value="ECO:0007669"/>
    <property type="project" value="UniProtKB-KW"/>
</dbReference>
<dbReference type="PIRSF" id="PIRSF000498">
    <property type="entry name" value="Riboflavin_syn_A"/>
    <property type="match status" value="1"/>
</dbReference>
<comment type="catalytic activity">
    <reaction evidence="1">
        <text>2 6,7-dimethyl-8-(1-D-ribityl)lumazine + H(+) = 5-amino-6-(D-ribitylamino)uracil + riboflavin</text>
        <dbReference type="Rhea" id="RHEA:20772"/>
        <dbReference type="ChEBI" id="CHEBI:15378"/>
        <dbReference type="ChEBI" id="CHEBI:15934"/>
        <dbReference type="ChEBI" id="CHEBI:57986"/>
        <dbReference type="ChEBI" id="CHEBI:58201"/>
        <dbReference type="EC" id="2.5.1.9"/>
    </reaction>
</comment>
<feature type="repeat" description="Lumazine-binding" evidence="11">
    <location>
        <begin position="1"/>
        <end position="95"/>
    </location>
</feature>
<evidence type="ECO:0000256" key="6">
    <source>
        <dbReference type="ARBA" id="ARBA00013950"/>
    </source>
</evidence>
<dbReference type="NCBIfam" id="TIGR00187">
    <property type="entry name" value="ribE"/>
    <property type="match status" value="1"/>
</dbReference>
<evidence type="ECO:0000256" key="10">
    <source>
        <dbReference type="NCBIfam" id="TIGR00187"/>
    </source>
</evidence>
<evidence type="ECO:0000256" key="7">
    <source>
        <dbReference type="ARBA" id="ARBA00022619"/>
    </source>
</evidence>
<feature type="domain" description="Lumazine-binding" evidence="12">
    <location>
        <begin position="1"/>
        <end position="95"/>
    </location>
</feature>
<keyword evidence="7" id="KW-0686">Riboflavin biosynthesis</keyword>
<dbReference type="AlphaFoldDB" id="A0A7C3YS51"/>
<evidence type="ECO:0000256" key="3">
    <source>
        <dbReference type="ARBA" id="ARBA00004887"/>
    </source>
</evidence>
<dbReference type="NCBIfam" id="NF009566">
    <property type="entry name" value="PRK13020.1"/>
    <property type="match status" value="1"/>
</dbReference>
<organism evidence="13">
    <name type="scientific">candidate division WOR-3 bacterium</name>
    <dbReference type="NCBI Taxonomy" id="2052148"/>
    <lineage>
        <taxon>Bacteria</taxon>
        <taxon>Bacteria division WOR-3</taxon>
    </lineage>
</organism>
<dbReference type="InterPro" id="IPR023366">
    <property type="entry name" value="ATP_synth_asu-like_sf"/>
</dbReference>
<comment type="pathway">
    <text evidence="3">Cofactor biosynthesis; riboflavin biosynthesis; riboflavin from 2-hydroxy-3-oxobutyl phosphate and 5-amino-6-(D-ribitylamino)uracil: step 2/2.</text>
</comment>
<evidence type="ECO:0000256" key="9">
    <source>
        <dbReference type="ARBA" id="ARBA00022737"/>
    </source>
</evidence>
<feature type="domain" description="Lumazine-binding" evidence="12">
    <location>
        <begin position="96"/>
        <end position="192"/>
    </location>
</feature>
<dbReference type="PANTHER" id="PTHR21098:SF12">
    <property type="entry name" value="RIBOFLAVIN SYNTHASE"/>
    <property type="match status" value="1"/>
</dbReference>
<name>A0A7C3YS51_UNCW3</name>
<dbReference type="PROSITE" id="PS51177">
    <property type="entry name" value="LUMAZINE_BIND"/>
    <property type="match status" value="2"/>
</dbReference>
<gene>
    <name evidence="13" type="ORF">ENX07_01495</name>
</gene>
<dbReference type="EC" id="2.5.1.9" evidence="5 10"/>
<evidence type="ECO:0000259" key="12">
    <source>
        <dbReference type="PROSITE" id="PS51177"/>
    </source>
</evidence>
<evidence type="ECO:0000256" key="4">
    <source>
        <dbReference type="ARBA" id="ARBA00011233"/>
    </source>
</evidence>
<dbReference type="PANTHER" id="PTHR21098">
    <property type="entry name" value="RIBOFLAVIN SYNTHASE ALPHA CHAIN"/>
    <property type="match status" value="1"/>
</dbReference>
<keyword evidence="8 13" id="KW-0808">Transferase</keyword>
<dbReference type="FunFam" id="2.40.30.20:FF:000003">
    <property type="entry name" value="Riboflavin synthase, alpha subunit"/>
    <property type="match status" value="1"/>
</dbReference>
<comment type="caution">
    <text evidence="13">The sequence shown here is derived from an EMBL/GenBank/DDBJ whole genome shotgun (WGS) entry which is preliminary data.</text>
</comment>
<dbReference type="Pfam" id="PF00677">
    <property type="entry name" value="Lum_binding"/>
    <property type="match status" value="2"/>
</dbReference>
<comment type="function">
    <text evidence="2">Catalyzes the dismutation of two molecules of 6,7-dimethyl-8-ribityllumazine, resulting in the formation of riboflavin and 5-amino-6-(D-ribitylamino)uracil.</text>
</comment>
<dbReference type="GO" id="GO:0004746">
    <property type="term" value="F:riboflavin synthase activity"/>
    <property type="evidence" value="ECO:0007669"/>
    <property type="project" value="UniProtKB-UniRule"/>
</dbReference>
<dbReference type="Gene3D" id="2.40.30.20">
    <property type="match status" value="2"/>
</dbReference>
<protein>
    <recommendedName>
        <fullName evidence="6 10">Riboflavin synthase</fullName>
        <ecNumber evidence="5 10">2.5.1.9</ecNumber>
    </recommendedName>
</protein>
<evidence type="ECO:0000256" key="2">
    <source>
        <dbReference type="ARBA" id="ARBA00002803"/>
    </source>
</evidence>
<evidence type="ECO:0000256" key="1">
    <source>
        <dbReference type="ARBA" id="ARBA00000968"/>
    </source>
</evidence>
<accession>A0A7C3YS51</accession>